<dbReference type="InterPro" id="IPR003591">
    <property type="entry name" value="Leu-rich_rpt_typical-subtyp"/>
</dbReference>
<reference evidence="4" key="1">
    <citation type="submission" date="2015-01" db="EMBL/GenBank/DDBJ databases">
        <authorList>
            <person name="Aksoy S."/>
            <person name="Warren W."/>
            <person name="Wilson R.K."/>
        </authorList>
    </citation>
    <scope>NUCLEOTIDE SEQUENCE [LARGE SCALE GENOMIC DNA]</scope>
    <source>
        <strain evidence="4">IAEA</strain>
    </source>
</reference>
<dbReference type="Pfam" id="PF00560">
    <property type="entry name" value="LRR_1"/>
    <property type="match status" value="1"/>
</dbReference>
<dbReference type="PRINTS" id="PR00019">
    <property type="entry name" value="LEURICHRPT"/>
</dbReference>
<dbReference type="InterPro" id="IPR032675">
    <property type="entry name" value="LRR_dom_sf"/>
</dbReference>
<dbReference type="STRING" id="67801.A0A1B0C7B9"/>
<dbReference type="Pfam" id="PF13855">
    <property type="entry name" value="LRR_8"/>
    <property type="match status" value="2"/>
</dbReference>
<accession>A0A1B0C7B9</accession>
<dbReference type="PANTHER" id="PTHR45617">
    <property type="entry name" value="LEUCINE RICH REPEAT FAMILY PROTEIN"/>
    <property type="match status" value="1"/>
</dbReference>
<dbReference type="PROSITE" id="PS51450">
    <property type="entry name" value="LRR"/>
    <property type="match status" value="3"/>
</dbReference>
<dbReference type="Proteomes" id="UP000092460">
    <property type="component" value="Unassembled WGS sequence"/>
</dbReference>
<dbReference type="EMBL" id="JXJN01028021">
    <property type="status" value="NOT_ANNOTATED_CDS"/>
    <property type="molecule type" value="Genomic_DNA"/>
</dbReference>
<evidence type="ECO:0000313" key="4">
    <source>
        <dbReference type="Proteomes" id="UP000092460"/>
    </source>
</evidence>
<proteinExistence type="predicted"/>
<reference evidence="3" key="2">
    <citation type="submission" date="2020-05" db="UniProtKB">
        <authorList>
            <consortium name="EnsemblMetazoa"/>
        </authorList>
    </citation>
    <scope>IDENTIFICATION</scope>
    <source>
        <strain evidence="3">IAEA</strain>
    </source>
</reference>
<dbReference type="SMART" id="SM00369">
    <property type="entry name" value="LRR_TYP"/>
    <property type="match status" value="5"/>
</dbReference>
<evidence type="ECO:0000256" key="1">
    <source>
        <dbReference type="ARBA" id="ARBA00022614"/>
    </source>
</evidence>
<keyword evidence="4" id="KW-1185">Reference proteome</keyword>
<evidence type="ECO:0000313" key="3">
    <source>
        <dbReference type="EnsemblMetazoa" id="GPPI051151-PA"/>
    </source>
</evidence>
<organism evidence="3 4">
    <name type="scientific">Glossina palpalis gambiensis</name>
    <dbReference type="NCBI Taxonomy" id="67801"/>
    <lineage>
        <taxon>Eukaryota</taxon>
        <taxon>Metazoa</taxon>
        <taxon>Ecdysozoa</taxon>
        <taxon>Arthropoda</taxon>
        <taxon>Hexapoda</taxon>
        <taxon>Insecta</taxon>
        <taxon>Pterygota</taxon>
        <taxon>Neoptera</taxon>
        <taxon>Endopterygota</taxon>
        <taxon>Diptera</taxon>
        <taxon>Brachycera</taxon>
        <taxon>Muscomorpha</taxon>
        <taxon>Hippoboscoidea</taxon>
        <taxon>Glossinidae</taxon>
        <taxon>Glossina</taxon>
    </lineage>
</organism>
<name>A0A1B0C7B9_9MUSC</name>
<dbReference type="AlphaFoldDB" id="A0A1B0C7B9"/>
<dbReference type="SUPFAM" id="SSF52058">
    <property type="entry name" value="L domain-like"/>
    <property type="match status" value="1"/>
</dbReference>
<dbReference type="EnsemblMetazoa" id="GPPI051151-RA">
    <property type="protein sequence ID" value="GPPI051151-PA"/>
    <property type="gene ID" value="GPPI051151"/>
</dbReference>
<sequence length="308" mass="35600">MRDNNIKIQQPTETFNAMQYTLLKLDLSGDNNDPTNLQTLRNMTRMRNMRSLSISRMSTTSIGADDFKDFGVELEDLQITRAALTNIQAHAFKYVRGLKRLDFSENSLQSIESDAFHEIGHSLISLKIAHGFSGTALPSDALRHLTSLQELDFSNNKIQTMSDTSFHFLKNLRLLELHDNRIEQVMKGTFQGDIHSKLEEISFRFNQMTQVSQHTFFDLEALRKLHLDDNKIERIERRAFMNLDELEHLSLRGNKLNNLAEESFQVNIAKYNNRVAISSKLDCKLLMSLDNSTIEGYLVRYSEKFILF</sequence>
<dbReference type="PANTHER" id="PTHR45617:SF181">
    <property type="entry name" value="LP04042P"/>
    <property type="match status" value="1"/>
</dbReference>
<dbReference type="VEuPathDB" id="VectorBase:GPPI051151"/>
<dbReference type="FunFam" id="3.80.10.10:FF:001373">
    <property type="entry name" value="GH20134p"/>
    <property type="match status" value="1"/>
</dbReference>
<dbReference type="InterPro" id="IPR001611">
    <property type="entry name" value="Leu-rich_rpt"/>
</dbReference>
<dbReference type="SMART" id="SM00365">
    <property type="entry name" value="LRR_SD22"/>
    <property type="match status" value="4"/>
</dbReference>
<protein>
    <submittedName>
        <fullName evidence="3">Uncharacterized protein</fullName>
    </submittedName>
</protein>
<dbReference type="Gene3D" id="3.80.10.10">
    <property type="entry name" value="Ribonuclease Inhibitor"/>
    <property type="match status" value="3"/>
</dbReference>
<keyword evidence="1" id="KW-0433">Leucine-rich repeat</keyword>
<keyword evidence="2" id="KW-0677">Repeat</keyword>
<evidence type="ECO:0000256" key="2">
    <source>
        <dbReference type="ARBA" id="ARBA00022737"/>
    </source>
</evidence>